<proteinExistence type="predicted"/>
<reference evidence="1 2" key="2">
    <citation type="journal article" date="2022" name="Mol. Ecol. Resour.">
        <title>The genomes of chicory, endive, great burdock and yacon provide insights into Asteraceae paleo-polyploidization history and plant inulin production.</title>
        <authorList>
            <person name="Fan W."/>
            <person name="Wang S."/>
            <person name="Wang H."/>
            <person name="Wang A."/>
            <person name="Jiang F."/>
            <person name="Liu H."/>
            <person name="Zhao H."/>
            <person name="Xu D."/>
            <person name="Zhang Y."/>
        </authorList>
    </citation>
    <scope>NUCLEOTIDE SEQUENCE [LARGE SCALE GENOMIC DNA]</scope>
    <source>
        <strain evidence="2">cv. Punajuju</strain>
        <tissue evidence="1">Leaves</tissue>
    </source>
</reference>
<comment type="caution">
    <text evidence="1">The sequence shown here is derived from an EMBL/GenBank/DDBJ whole genome shotgun (WGS) entry which is preliminary data.</text>
</comment>
<protein>
    <submittedName>
        <fullName evidence="1">Uncharacterized protein</fullName>
    </submittedName>
</protein>
<reference evidence="2" key="1">
    <citation type="journal article" date="2022" name="Mol. Ecol. Resour.">
        <title>The genomes of chicory, endive, great burdock and yacon provide insights into Asteraceae palaeo-polyploidization history and plant inulin production.</title>
        <authorList>
            <person name="Fan W."/>
            <person name="Wang S."/>
            <person name="Wang H."/>
            <person name="Wang A."/>
            <person name="Jiang F."/>
            <person name="Liu H."/>
            <person name="Zhao H."/>
            <person name="Xu D."/>
            <person name="Zhang Y."/>
        </authorList>
    </citation>
    <scope>NUCLEOTIDE SEQUENCE [LARGE SCALE GENOMIC DNA]</scope>
    <source>
        <strain evidence="2">cv. Punajuju</strain>
    </source>
</reference>
<organism evidence="1 2">
    <name type="scientific">Cichorium intybus</name>
    <name type="common">Chicory</name>
    <dbReference type="NCBI Taxonomy" id="13427"/>
    <lineage>
        <taxon>Eukaryota</taxon>
        <taxon>Viridiplantae</taxon>
        <taxon>Streptophyta</taxon>
        <taxon>Embryophyta</taxon>
        <taxon>Tracheophyta</taxon>
        <taxon>Spermatophyta</taxon>
        <taxon>Magnoliopsida</taxon>
        <taxon>eudicotyledons</taxon>
        <taxon>Gunneridae</taxon>
        <taxon>Pentapetalae</taxon>
        <taxon>asterids</taxon>
        <taxon>campanulids</taxon>
        <taxon>Asterales</taxon>
        <taxon>Asteraceae</taxon>
        <taxon>Cichorioideae</taxon>
        <taxon>Cichorieae</taxon>
        <taxon>Cichoriinae</taxon>
        <taxon>Cichorium</taxon>
    </lineage>
</organism>
<dbReference type="EMBL" id="CM042009">
    <property type="protein sequence ID" value="KAI3791182.1"/>
    <property type="molecule type" value="Genomic_DNA"/>
</dbReference>
<evidence type="ECO:0000313" key="2">
    <source>
        <dbReference type="Proteomes" id="UP001055811"/>
    </source>
</evidence>
<dbReference type="Proteomes" id="UP001055811">
    <property type="component" value="Linkage Group LG01"/>
</dbReference>
<evidence type="ECO:0000313" key="1">
    <source>
        <dbReference type="EMBL" id="KAI3791182.1"/>
    </source>
</evidence>
<name>A0ACB9H627_CICIN</name>
<accession>A0ACB9H627</accession>
<sequence length="79" mass="9275">MDDDFFDPVNQKWDGTEIYHNATPRHDNEENHENQNDGEDDDEVTVSEVPPPIFKARRRKPSQYVKSPFTQIKDSTVKQ</sequence>
<gene>
    <name evidence="1" type="ORF">L2E82_04849</name>
</gene>
<keyword evidence="2" id="KW-1185">Reference proteome</keyword>